<dbReference type="EMBL" id="UYRT01027052">
    <property type="protein sequence ID" value="VDK65872.1"/>
    <property type="molecule type" value="Genomic_DNA"/>
</dbReference>
<reference evidence="3" key="1">
    <citation type="submission" date="2016-06" db="UniProtKB">
        <authorList>
            <consortium name="WormBaseParasite"/>
        </authorList>
    </citation>
    <scope>IDENTIFICATION</scope>
</reference>
<dbReference type="AlphaFoldDB" id="A0A183DJI0"/>
<accession>A0A183DJI0</accession>
<dbReference type="Proteomes" id="UP000271098">
    <property type="component" value="Unassembled WGS sequence"/>
</dbReference>
<evidence type="ECO:0000313" key="2">
    <source>
        <dbReference type="Proteomes" id="UP000271098"/>
    </source>
</evidence>
<proteinExistence type="predicted"/>
<dbReference type="WBParaSite" id="GPUH_0000888101-mRNA-1">
    <property type="protein sequence ID" value="GPUH_0000888101-mRNA-1"/>
    <property type="gene ID" value="GPUH_0000888101"/>
</dbReference>
<sequence>MVEVLTAVDVLPDDVDVIVTIPSLCKLKSSVIDDKRLRRPDERIPV</sequence>
<evidence type="ECO:0000313" key="3">
    <source>
        <dbReference type="WBParaSite" id="GPUH_0000888101-mRNA-1"/>
    </source>
</evidence>
<evidence type="ECO:0000313" key="1">
    <source>
        <dbReference type="EMBL" id="VDK65872.1"/>
    </source>
</evidence>
<keyword evidence="2" id="KW-1185">Reference proteome</keyword>
<reference evidence="1 2" key="2">
    <citation type="submission" date="2018-11" db="EMBL/GenBank/DDBJ databases">
        <authorList>
            <consortium name="Pathogen Informatics"/>
        </authorList>
    </citation>
    <scope>NUCLEOTIDE SEQUENCE [LARGE SCALE GENOMIC DNA]</scope>
</reference>
<gene>
    <name evidence="1" type="ORF">GPUH_LOCUS8870</name>
</gene>
<name>A0A183DJI0_9BILA</name>
<protein>
    <submittedName>
        <fullName evidence="3">Transposase</fullName>
    </submittedName>
</protein>
<organism evidence="3">
    <name type="scientific">Gongylonema pulchrum</name>
    <dbReference type="NCBI Taxonomy" id="637853"/>
    <lineage>
        <taxon>Eukaryota</taxon>
        <taxon>Metazoa</taxon>
        <taxon>Ecdysozoa</taxon>
        <taxon>Nematoda</taxon>
        <taxon>Chromadorea</taxon>
        <taxon>Rhabditida</taxon>
        <taxon>Spirurina</taxon>
        <taxon>Spiruromorpha</taxon>
        <taxon>Spiruroidea</taxon>
        <taxon>Gongylonematidae</taxon>
        <taxon>Gongylonema</taxon>
    </lineage>
</organism>